<name>L9Z5N2_NATP1</name>
<proteinExistence type="predicted"/>
<accession>L9Z5N2</accession>
<evidence type="ECO:0000313" key="1">
    <source>
        <dbReference type="EMBL" id="ELY81810.1"/>
    </source>
</evidence>
<organism evidence="1 2">
    <name type="scientific">Natrinema pellirubrum (strain DSM 15624 / CIP 106293 / JCM 10476 / NCIMB 786 / 157)</name>
    <dbReference type="NCBI Taxonomy" id="797303"/>
    <lineage>
        <taxon>Archaea</taxon>
        <taxon>Methanobacteriati</taxon>
        <taxon>Methanobacteriota</taxon>
        <taxon>Stenosarchaea group</taxon>
        <taxon>Halobacteria</taxon>
        <taxon>Halobacteriales</taxon>
        <taxon>Natrialbaceae</taxon>
        <taxon>Natrinema</taxon>
    </lineage>
</organism>
<protein>
    <submittedName>
        <fullName evidence="1">NADH/Ubiquinone/plastoquinone</fullName>
    </submittedName>
</protein>
<keyword evidence="1" id="KW-0830">Ubiquinone</keyword>
<evidence type="ECO:0000313" key="2">
    <source>
        <dbReference type="Proteomes" id="UP000011593"/>
    </source>
</evidence>
<reference evidence="1 2" key="1">
    <citation type="journal article" date="2014" name="PLoS Genet.">
        <title>Phylogenetically driven sequencing of extremely halophilic archaea reveals strategies for static and dynamic osmo-response.</title>
        <authorList>
            <person name="Becker E.A."/>
            <person name="Seitzer P.M."/>
            <person name="Tritt A."/>
            <person name="Larsen D."/>
            <person name="Krusor M."/>
            <person name="Yao A.I."/>
            <person name="Wu D."/>
            <person name="Madern D."/>
            <person name="Eisen J.A."/>
            <person name="Darling A.E."/>
            <person name="Facciotti M.T."/>
        </authorList>
    </citation>
    <scope>NUCLEOTIDE SEQUENCE [LARGE SCALE GENOMIC DNA]</scope>
    <source>
        <strain evidence="1 2">DSM 15624</strain>
    </source>
</reference>
<sequence length="35" mass="3518">MVAVVVIAAVVAVALGFAGGTIADLLEPFLTEVFN</sequence>
<dbReference type="AlphaFoldDB" id="L9Z5N2"/>
<keyword evidence="2" id="KW-1185">Reference proteome</keyword>
<dbReference type="EMBL" id="AOIE01000004">
    <property type="protein sequence ID" value="ELY81810.1"/>
    <property type="molecule type" value="Genomic_DNA"/>
</dbReference>
<dbReference type="Proteomes" id="UP000011593">
    <property type="component" value="Unassembled WGS sequence"/>
</dbReference>
<gene>
    <name evidence="1" type="ORF">C488_01194</name>
</gene>
<comment type="caution">
    <text evidence="1">The sequence shown here is derived from an EMBL/GenBank/DDBJ whole genome shotgun (WGS) entry which is preliminary data.</text>
</comment>